<proteinExistence type="predicted"/>
<reference evidence="1" key="1">
    <citation type="submission" date="2014-11" db="EMBL/GenBank/DDBJ databases">
        <authorList>
            <person name="Amaro Gonzalez C."/>
        </authorList>
    </citation>
    <scope>NUCLEOTIDE SEQUENCE</scope>
</reference>
<reference evidence="1" key="2">
    <citation type="journal article" date="2015" name="Fish Shellfish Immunol.">
        <title>Early steps in the European eel (Anguilla anguilla)-Vibrio vulnificus interaction in the gills: Role of the RtxA13 toxin.</title>
        <authorList>
            <person name="Callol A."/>
            <person name="Pajuelo D."/>
            <person name="Ebbesson L."/>
            <person name="Teles M."/>
            <person name="MacKenzie S."/>
            <person name="Amaro C."/>
        </authorList>
    </citation>
    <scope>NUCLEOTIDE SEQUENCE</scope>
</reference>
<name>A0A0E9V9W7_ANGAN</name>
<sequence length="42" mass="4742">MPVRDGNVDGERNSLNMNKVIEYKLNAIYPYSQSDVNILSLA</sequence>
<dbReference type="EMBL" id="GBXM01033740">
    <property type="protein sequence ID" value="JAH74837.1"/>
    <property type="molecule type" value="Transcribed_RNA"/>
</dbReference>
<protein>
    <submittedName>
        <fullName evidence="1">Uncharacterized protein</fullName>
    </submittedName>
</protein>
<accession>A0A0E9V9W7</accession>
<dbReference type="AlphaFoldDB" id="A0A0E9V9W7"/>
<organism evidence="1">
    <name type="scientific">Anguilla anguilla</name>
    <name type="common">European freshwater eel</name>
    <name type="synonym">Muraena anguilla</name>
    <dbReference type="NCBI Taxonomy" id="7936"/>
    <lineage>
        <taxon>Eukaryota</taxon>
        <taxon>Metazoa</taxon>
        <taxon>Chordata</taxon>
        <taxon>Craniata</taxon>
        <taxon>Vertebrata</taxon>
        <taxon>Euteleostomi</taxon>
        <taxon>Actinopterygii</taxon>
        <taxon>Neopterygii</taxon>
        <taxon>Teleostei</taxon>
        <taxon>Anguilliformes</taxon>
        <taxon>Anguillidae</taxon>
        <taxon>Anguilla</taxon>
    </lineage>
</organism>
<evidence type="ECO:0000313" key="1">
    <source>
        <dbReference type="EMBL" id="JAH74837.1"/>
    </source>
</evidence>